<keyword evidence="3 4" id="KW-0949">S-adenosyl-L-methionine</keyword>
<keyword evidence="8" id="KW-1185">Reference proteome</keyword>
<dbReference type="FunFam" id="3.40.50.150:FF:000009">
    <property type="entry name" value="23S rRNA (Uracil(1939)-C(5))-methyltransferase RlmD"/>
    <property type="match status" value="1"/>
</dbReference>
<dbReference type="SUPFAM" id="SSF53335">
    <property type="entry name" value="S-adenosyl-L-methionine-dependent methyltransferases"/>
    <property type="match status" value="1"/>
</dbReference>
<feature type="binding site" evidence="4">
    <location>
        <position position="384"/>
    </location>
    <ligand>
        <name>S-adenosyl-L-methionine</name>
        <dbReference type="ChEBI" id="CHEBI:59789"/>
    </ligand>
</feature>
<feature type="domain" description="TRAM" evidence="6">
    <location>
        <begin position="56"/>
        <end position="118"/>
    </location>
</feature>
<evidence type="ECO:0000256" key="2">
    <source>
        <dbReference type="ARBA" id="ARBA00022679"/>
    </source>
</evidence>
<feature type="binding site" evidence="4">
    <location>
        <position position="355"/>
    </location>
    <ligand>
        <name>S-adenosyl-L-methionine</name>
        <dbReference type="ChEBI" id="CHEBI:59789"/>
    </ligand>
</feature>
<dbReference type="InterPro" id="IPR030391">
    <property type="entry name" value="MeTrfase_TrmA_CS"/>
</dbReference>
<dbReference type="PROSITE" id="PS01231">
    <property type="entry name" value="TRMA_2"/>
    <property type="match status" value="1"/>
</dbReference>
<dbReference type="SUPFAM" id="SSF50249">
    <property type="entry name" value="Nucleic acid-binding proteins"/>
    <property type="match status" value="1"/>
</dbReference>
<dbReference type="EMBL" id="CP002859">
    <property type="protein sequence ID" value="AEI51250.1"/>
    <property type="molecule type" value="Genomic_DNA"/>
</dbReference>
<dbReference type="Pfam" id="PF01938">
    <property type="entry name" value="TRAM"/>
    <property type="match status" value="1"/>
</dbReference>
<dbReference type="InterPro" id="IPR030390">
    <property type="entry name" value="MeTrfase_TrmA_AS"/>
</dbReference>
<dbReference type="CDD" id="cd02440">
    <property type="entry name" value="AdoMet_MTases"/>
    <property type="match status" value="1"/>
</dbReference>
<name>A0A7U3ZQ08_RUNSL</name>
<evidence type="ECO:0000259" key="6">
    <source>
        <dbReference type="PROSITE" id="PS50926"/>
    </source>
</evidence>
<dbReference type="InterPro" id="IPR010280">
    <property type="entry name" value="U5_MeTrfase_fam"/>
</dbReference>
<evidence type="ECO:0000313" key="7">
    <source>
        <dbReference type="EMBL" id="AEI51250.1"/>
    </source>
</evidence>
<dbReference type="PROSITE" id="PS01230">
    <property type="entry name" value="TRMA_1"/>
    <property type="match status" value="1"/>
</dbReference>
<dbReference type="PROSITE" id="PS50926">
    <property type="entry name" value="TRAM"/>
    <property type="match status" value="1"/>
</dbReference>
<accession>A0A7U3ZQ08</accession>
<feature type="binding site" evidence="4">
    <location>
        <position position="405"/>
    </location>
    <ligand>
        <name>S-adenosyl-L-methionine</name>
        <dbReference type="ChEBI" id="CHEBI:59789"/>
    </ligand>
</feature>
<dbReference type="GO" id="GO:0070475">
    <property type="term" value="P:rRNA base methylation"/>
    <property type="evidence" value="ECO:0007669"/>
    <property type="project" value="TreeGrafter"/>
</dbReference>
<feature type="active site" evidence="5">
    <location>
        <position position="481"/>
    </location>
</feature>
<reference evidence="8" key="1">
    <citation type="submission" date="2011-06" db="EMBL/GenBank/DDBJ databases">
        <title>The complete genome of chromosome of Runella slithyformis DSM 19594.</title>
        <authorList>
            <consortium name="US DOE Joint Genome Institute (JGI-PGF)"/>
            <person name="Lucas S."/>
            <person name="Han J."/>
            <person name="Lapidus A."/>
            <person name="Bruce D."/>
            <person name="Goodwin L."/>
            <person name="Pitluck S."/>
            <person name="Peters L."/>
            <person name="Kyrpides N."/>
            <person name="Mavromatis K."/>
            <person name="Ivanova N."/>
            <person name="Ovchinnikova G."/>
            <person name="Zhang X."/>
            <person name="Misra M."/>
            <person name="Detter J.C."/>
            <person name="Tapia R."/>
            <person name="Han C."/>
            <person name="Land M."/>
            <person name="Hauser L."/>
            <person name="Markowitz V."/>
            <person name="Cheng J.-F."/>
            <person name="Hugenholtz P."/>
            <person name="Woyke T."/>
            <person name="Wu D."/>
            <person name="Tindall B."/>
            <person name="Faehrich R."/>
            <person name="Brambilla E."/>
            <person name="Klenk H.-P."/>
            <person name="Eisen J.A."/>
        </authorList>
    </citation>
    <scope>NUCLEOTIDE SEQUENCE [LARGE SCALE GENOMIC DNA]</scope>
    <source>
        <strain evidence="8">ATCC 29530 / DSM 19594 / LMG 11500 / NCIMB 11436 / LSU 4</strain>
    </source>
</reference>
<dbReference type="Gene3D" id="3.40.50.150">
    <property type="entry name" value="Vaccinia Virus protein VP39"/>
    <property type="match status" value="1"/>
</dbReference>
<keyword evidence="1 4" id="KW-0489">Methyltransferase</keyword>
<evidence type="ECO:0000256" key="1">
    <source>
        <dbReference type="ARBA" id="ARBA00022603"/>
    </source>
</evidence>
<dbReference type="Proteomes" id="UP000000493">
    <property type="component" value="Chromosome"/>
</dbReference>
<protein>
    <submittedName>
        <fullName evidence="7">RNA methyltransferase, TrmA family</fullName>
    </submittedName>
</protein>
<gene>
    <name evidence="7" type="ordered locus">Runsl_4940</name>
</gene>
<dbReference type="InterPro" id="IPR002792">
    <property type="entry name" value="TRAM_dom"/>
</dbReference>
<dbReference type="Pfam" id="PF05958">
    <property type="entry name" value="tRNA_U5-meth_tr"/>
    <property type="match status" value="1"/>
</dbReference>
<dbReference type="Gene3D" id="2.40.50.1070">
    <property type="match status" value="1"/>
</dbReference>
<dbReference type="PROSITE" id="PS51687">
    <property type="entry name" value="SAM_MT_RNA_M5U"/>
    <property type="match status" value="1"/>
</dbReference>
<dbReference type="PANTHER" id="PTHR11061">
    <property type="entry name" value="RNA M5U METHYLTRANSFERASE"/>
    <property type="match status" value="1"/>
</dbReference>
<dbReference type="Gene3D" id="2.40.50.140">
    <property type="entry name" value="Nucleic acid-binding proteins"/>
    <property type="match status" value="1"/>
</dbReference>
<dbReference type="KEGG" id="rsi:Runsl_4940"/>
<comment type="similarity">
    <text evidence="4">Belongs to the class I-like SAM-binding methyltransferase superfamily. RNA M5U methyltransferase family.</text>
</comment>
<feature type="active site" description="Nucleophile" evidence="4">
    <location>
        <position position="481"/>
    </location>
</feature>
<proteinExistence type="inferred from homology"/>
<reference evidence="7 8" key="2">
    <citation type="journal article" date="2012" name="Stand. Genomic Sci.">
        <title>Complete genome sequence of the aquatic bacterium Runella slithyformis type strain (LSU 4(T)).</title>
        <authorList>
            <person name="Copeland A."/>
            <person name="Zhang X."/>
            <person name="Misra M."/>
            <person name="Lapidus A."/>
            <person name="Nolan M."/>
            <person name="Lucas S."/>
            <person name="Deshpande S."/>
            <person name="Cheng J.F."/>
            <person name="Tapia R."/>
            <person name="Goodwin L.A."/>
            <person name="Pitluck S."/>
            <person name="Liolios K."/>
            <person name="Pagani I."/>
            <person name="Ivanova N."/>
            <person name="Mikhailova N."/>
            <person name="Pati A."/>
            <person name="Chen A."/>
            <person name="Palaniappan K."/>
            <person name="Land M."/>
            <person name="Hauser L."/>
            <person name="Pan C."/>
            <person name="Jeffries C.D."/>
            <person name="Detter J.C."/>
            <person name="Brambilla E.M."/>
            <person name="Rohde M."/>
            <person name="Djao O.D."/>
            <person name="Goker M."/>
            <person name="Sikorski J."/>
            <person name="Tindall B.J."/>
            <person name="Woyke T."/>
            <person name="Bristow J."/>
            <person name="Eisen J.A."/>
            <person name="Markowitz V."/>
            <person name="Hugenholtz P."/>
            <person name="Kyrpides N.C."/>
            <person name="Klenk H.P."/>
            <person name="Mavromatis K."/>
        </authorList>
    </citation>
    <scope>NUCLEOTIDE SEQUENCE [LARGE SCALE GENOMIC DNA]</scope>
    <source>
        <strain evidence="8">ATCC 29530 / DSM 19594 / LMG 11500 / NCIMB 11436 / LSU 4</strain>
    </source>
</reference>
<dbReference type="InterPro" id="IPR029063">
    <property type="entry name" value="SAM-dependent_MTases_sf"/>
</dbReference>
<dbReference type="GO" id="GO:0070041">
    <property type="term" value="F:rRNA (uridine-C5-)-methyltransferase activity"/>
    <property type="evidence" value="ECO:0007669"/>
    <property type="project" value="TreeGrafter"/>
</dbReference>
<dbReference type="AlphaFoldDB" id="A0A7U3ZQ08"/>
<sequence>MYFCHFTSFFLYLLRRKSFLRCLTKSIKITQSHKDFNLYFFTSLHLCVNYILRMKNYKKNRQVVSNLLIEDFASEGKCIGRLDGAVVFVEGNAAPGDVVDVEILSFKKKKFYEARVIATHSLSEKRAEPFCPYFGTCGGCKWQHIRYEDQLQFKWQQVSDHLHRIAKVPLPEIEPILPSNKTTFYRNKLEYTFSNLRWFTNEEIAMGGELERNALGFHIPKRFDRILDIEKCFLQPDPSNDIRNGLRTFALAKGFRFYDQKHNEGFVRNLILRTANTGDVMVIVQFAEPNQEDIDATMAFLAETFPQITSLQYIINTKGNDSYYDQTAILYAGKPYIEEQMEGLIFRVGPKSFYQTNSDQAYELYKIAREFAQLKGNEHVYDLYTGTGTIANFVARQAKAVVGVEYVPEAIEDAKINSAINGIENTRFYAGDMKNVLNEDFLQQNGRPDVVITDPPRAGMDEPVVRTLLNMEPTKIVYVSCNSATQARDLAWLDEKYSVTRVRPVDMFPHTHHVENVVLLEKK</sequence>
<evidence type="ECO:0000256" key="3">
    <source>
        <dbReference type="ARBA" id="ARBA00022691"/>
    </source>
</evidence>
<keyword evidence="2 4" id="KW-0808">Transferase</keyword>
<evidence type="ECO:0000256" key="5">
    <source>
        <dbReference type="PROSITE-ProRule" id="PRU10015"/>
    </source>
</evidence>
<dbReference type="PANTHER" id="PTHR11061:SF30">
    <property type="entry name" value="TRNA (URACIL(54)-C(5))-METHYLTRANSFERASE"/>
    <property type="match status" value="1"/>
</dbReference>
<feature type="binding site" evidence="4">
    <location>
        <position position="454"/>
    </location>
    <ligand>
        <name>S-adenosyl-L-methionine</name>
        <dbReference type="ChEBI" id="CHEBI:59789"/>
    </ligand>
</feature>
<evidence type="ECO:0000256" key="4">
    <source>
        <dbReference type="PROSITE-ProRule" id="PRU01024"/>
    </source>
</evidence>
<dbReference type="NCBIfam" id="TIGR00479">
    <property type="entry name" value="rumA"/>
    <property type="match status" value="1"/>
</dbReference>
<organism evidence="7 8">
    <name type="scientific">Runella slithyformis (strain ATCC 29530 / DSM 19594 / LMG 11500 / NCIMB 11436 / LSU 4)</name>
    <dbReference type="NCBI Taxonomy" id="761193"/>
    <lineage>
        <taxon>Bacteria</taxon>
        <taxon>Pseudomonadati</taxon>
        <taxon>Bacteroidota</taxon>
        <taxon>Cytophagia</taxon>
        <taxon>Cytophagales</taxon>
        <taxon>Spirosomataceae</taxon>
        <taxon>Runella</taxon>
    </lineage>
</organism>
<evidence type="ECO:0000313" key="8">
    <source>
        <dbReference type="Proteomes" id="UP000000493"/>
    </source>
</evidence>
<dbReference type="InterPro" id="IPR012340">
    <property type="entry name" value="NA-bd_OB-fold"/>
</dbReference>